<evidence type="ECO:0000313" key="4">
    <source>
        <dbReference type="Proteomes" id="UP001221411"/>
    </source>
</evidence>
<keyword evidence="4" id="KW-1185">Reference proteome</keyword>
<evidence type="ECO:0000256" key="2">
    <source>
        <dbReference type="ARBA" id="ARBA00022969"/>
    </source>
</evidence>
<name>A0ABT5EX78_9BACT</name>
<sequence>MDAEANAKLERLIAATRSLAPSQIHRLDDDHVLVAIPLTSAQPARRAQVAVAATRSDDIPYKDITEVEVQHLAQAIRLSKTFEPAIDKQTLEMDLGKALELVQQNQTMTVVGTVNTTVVEHENKVEATVDKVLAILLEAFQLALSAPLKTALTAAVTNTFTNLATQEGGAWIFYQSSTSNNCTYVYNILFAVQNDKTGGVMLALPISYKITVNKDKKTVLFLTIKDVADYSVQIRGVRVAQILE</sequence>
<accession>A0ABT5EX78</accession>
<organism evidence="3 4">
    <name type="scientific">Polyangium mundeleinium</name>
    <dbReference type="NCBI Taxonomy" id="2995306"/>
    <lineage>
        <taxon>Bacteria</taxon>
        <taxon>Pseudomonadati</taxon>
        <taxon>Myxococcota</taxon>
        <taxon>Polyangia</taxon>
        <taxon>Polyangiales</taxon>
        <taxon>Polyangiaceae</taxon>
        <taxon>Polyangium</taxon>
    </lineage>
</organism>
<dbReference type="RefSeq" id="WP_271924795.1">
    <property type="nucleotide sequence ID" value="NZ_JAQNDO010000001.1"/>
</dbReference>
<dbReference type="Gene3D" id="3.40.198.10">
    <property type="entry name" value="Delta-endotoxin CytB-like"/>
    <property type="match status" value="1"/>
</dbReference>
<evidence type="ECO:0000256" key="1">
    <source>
        <dbReference type="ARBA" id="ARBA00009676"/>
    </source>
</evidence>
<comment type="similarity">
    <text evidence="1">Belongs to the cyt1/cyt2 endotoxin family.</text>
</comment>
<protein>
    <submittedName>
        <fullName evidence="3">Uncharacterized protein</fullName>
    </submittedName>
</protein>
<dbReference type="EMBL" id="JAQNDO010000001">
    <property type="protein sequence ID" value="MDC0746413.1"/>
    <property type="molecule type" value="Genomic_DNA"/>
</dbReference>
<comment type="caution">
    <text evidence="3">The sequence shown here is derived from an EMBL/GenBank/DDBJ whole genome shotgun (WGS) entry which is preliminary data.</text>
</comment>
<dbReference type="Pfam" id="PF01338">
    <property type="entry name" value="Bac_thur_toxin"/>
    <property type="match status" value="1"/>
</dbReference>
<dbReference type="Proteomes" id="UP001221411">
    <property type="component" value="Unassembled WGS sequence"/>
</dbReference>
<evidence type="ECO:0000313" key="3">
    <source>
        <dbReference type="EMBL" id="MDC0746413.1"/>
    </source>
</evidence>
<gene>
    <name evidence="3" type="ORF">POL67_34105</name>
</gene>
<proteinExistence type="inferred from homology"/>
<dbReference type="InterPro" id="IPR001615">
    <property type="entry name" value="Endotoxin_CytB"/>
</dbReference>
<keyword evidence="2" id="KW-0749">Sporulation</keyword>
<reference evidence="3 4" key="1">
    <citation type="submission" date="2022-11" db="EMBL/GenBank/DDBJ databases">
        <title>Minimal conservation of predation-associated metabolite biosynthetic gene clusters underscores biosynthetic potential of Myxococcota including descriptions for ten novel species: Archangium lansinium sp. nov., Myxococcus landrumus sp. nov., Nannocystis bai.</title>
        <authorList>
            <person name="Ahearne A."/>
            <person name="Stevens C."/>
            <person name="Dowd S."/>
        </authorList>
    </citation>
    <scope>NUCLEOTIDE SEQUENCE [LARGE SCALE GENOMIC DNA]</scope>
    <source>
        <strain evidence="3 4">RJM3</strain>
    </source>
</reference>
<dbReference type="SUPFAM" id="SSF55676">
    <property type="entry name" value="CytB endotoxin-like"/>
    <property type="match status" value="1"/>
</dbReference>
<dbReference type="InterPro" id="IPR035918">
    <property type="entry name" value="CytB_endotoxin-like_sf"/>
</dbReference>